<dbReference type="STRING" id="42251.A0A2T6ZPN9"/>
<dbReference type="Proteomes" id="UP000244722">
    <property type="component" value="Unassembled WGS sequence"/>
</dbReference>
<evidence type="ECO:0000256" key="5">
    <source>
        <dbReference type="ARBA" id="ARBA00022989"/>
    </source>
</evidence>
<evidence type="ECO:0000256" key="1">
    <source>
        <dbReference type="ARBA" id="ARBA00004141"/>
    </source>
</evidence>
<dbReference type="InterPro" id="IPR022764">
    <property type="entry name" value="Peptidase_S54_rhomboid_dom"/>
</dbReference>
<evidence type="ECO:0000256" key="3">
    <source>
        <dbReference type="ARBA" id="ARBA00022692"/>
    </source>
</evidence>
<protein>
    <recommendedName>
        <fullName evidence="9">Peptidase S54 rhomboid domain-containing protein</fullName>
    </recommendedName>
</protein>
<dbReference type="PANTHER" id="PTHR43731">
    <property type="entry name" value="RHOMBOID PROTEASE"/>
    <property type="match status" value="1"/>
</dbReference>
<evidence type="ECO:0000259" key="9">
    <source>
        <dbReference type="Pfam" id="PF01694"/>
    </source>
</evidence>
<accession>A0A2T6ZPN9</accession>
<comment type="subcellular location">
    <subcellularLocation>
        <location evidence="1">Membrane</location>
        <topology evidence="1">Multi-pass membrane protein</topology>
    </subcellularLocation>
</comment>
<feature type="region of interest" description="Disordered" evidence="7">
    <location>
        <begin position="49"/>
        <end position="78"/>
    </location>
</feature>
<reference evidence="10 11" key="1">
    <citation type="submission" date="2017-04" db="EMBL/GenBank/DDBJ databases">
        <title>Draft genome sequence of Tuber borchii Vittad., a whitish edible truffle.</title>
        <authorList>
            <consortium name="DOE Joint Genome Institute"/>
            <person name="Murat C."/>
            <person name="Kuo A."/>
            <person name="Barry K.W."/>
            <person name="Clum A."/>
            <person name="Dockter R.B."/>
            <person name="Fauchery L."/>
            <person name="Iotti M."/>
            <person name="Kohler A."/>
            <person name="Labutti K."/>
            <person name="Lindquist E.A."/>
            <person name="Lipzen A."/>
            <person name="Ohm R.A."/>
            <person name="Wang M."/>
            <person name="Grigoriev I.V."/>
            <person name="Zambonelli A."/>
            <person name="Martin F.M."/>
        </authorList>
    </citation>
    <scope>NUCLEOTIDE SEQUENCE [LARGE SCALE GENOMIC DNA]</scope>
    <source>
        <strain evidence="10 11">Tbo3840</strain>
    </source>
</reference>
<feature type="transmembrane region" description="Helical" evidence="8">
    <location>
        <begin position="109"/>
        <end position="127"/>
    </location>
</feature>
<dbReference type="GO" id="GO:0004252">
    <property type="term" value="F:serine-type endopeptidase activity"/>
    <property type="evidence" value="ECO:0007669"/>
    <property type="project" value="InterPro"/>
</dbReference>
<keyword evidence="5 8" id="KW-1133">Transmembrane helix</keyword>
<dbReference type="AlphaFoldDB" id="A0A2T6ZPN9"/>
<dbReference type="FunFam" id="1.20.1540.10:FF:000012">
    <property type="entry name" value="Rhomboid family protein"/>
    <property type="match status" value="1"/>
</dbReference>
<feature type="transmembrane region" description="Helical" evidence="8">
    <location>
        <begin position="178"/>
        <end position="196"/>
    </location>
</feature>
<feature type="transmembrane region" description="Helical" evidence="8">
    <location>
        <begin position="202"/>
        <end position="220"/>
    </location>
</feature>
<comment type="caution">
    <text evidence="10">The sequence shown here is derived from an EMBL/GenBank/DDBJ whole genome shotgun (WGS) entry which is preliminary data.</text>
</comment>
<evidence type="ECO:0000313" key="11">
    <source>
        <dbReference type="Proteomes" id="UP000244722"/>
    </source>
</evidence>
<evidence type="ECO:0000256" key="8">
    <source>
        <dbReference type="SAM" id="Phobius"/>
    </source>
</evidence>
<dbReference type="SUPFAM" id="SSF144091">
    <property type="entry name" value="Rhomboid-like"/>
    <property type="match status" value="1"/>
</dbReference>
<dbReference type="GO" id="GO:0006465">
    <property type="term" value="P:signal peptide processing"/>
    <property type="evidence" value="ECO:0007669"/>
    <property type="project" value="TreeGrafter"/>
</dbReference>
<proteinExistence type="inferred from homology"/>
<keyword evidence="4" id="KW-0378">Hydrolase</keyword>
<evidence type="ECO:0000313" key="10">
    <source>
        <dbReference type="EMBL" id="PUU77437.1"/>
    </source>
</evidence>
<gene>
    <name evidence="10" type="ORF">B9Z19DRAFT_1027153</name>
</gene>
<dbReference type="InterPro" id="IPR035952">
    <property type="entry name" value="Rhomboid-like_sf"/>
</dbReference>
<evidence type="ECO:0000256" key="4">
    <source>
        <dbReference type="ARBA" id="ARBA00022801"/>
    </source>
</evidence>
<comment type="similarity">
    <text evidence="2">Belongs to the peptidase S54 family.</text>
</comment>
<keyword evidence="3 8" id="KW-0812">Transmembrane</keyword>
<evidence type="ECO:0000256" key="2">
    <source>
        <dbReference type="ARBA" id="ARBA00009045"/>
    </source>
</evidence>
<organism evidence="10 11">
    <name type="scientific">Tuber borchii</name>
    <name type="common">White truffle</name>
    <dbReference type="NCBI Taxonomy" id="42251"/>
    <lineage>
        <taxon>Eukaryota</taxon>
        <taxon>Fungi</taxon>
        <taxon>Dikarya</taxon>
        <taxon>Ascomycota</taxon>
        <taxon>Pezizomycotina</taxon>
        <taxon>Pezizomycetes</taxon>
        <taxon>Pezizales</taxon>
        <taxon>Tuberaceae</taxon>
        <taxon>Tuber</taxon>
    </lineage>
</organism>
<dbReference type="InterPro" id="IPR050925">
    <property type="entry name" value="Rhomboid_protease_S54"/>
</dbReference>
<feature type="compositionally biased region" description="Polar residues" evidence="7">
    <location>
        <begin position="68"/>
        <end position="78"/>
    </location>
</feature>
<feature type="domain" description="Peptidase S54 rhomboid" evidence="9">
    <location>
        <begin position="191"/>
        <end position="332"/>
    </location>
</feature>
<feature type="transmembrane region" description="Helical" evidence="8">
    <location>
        <begin position="227"/>
        <end position="248"/>
    </location>
</feature>
<dbReference type="EMBL" id="NESQ01000153">
    <property type="protein sequence ID" value="PUU77437.1"/>
    <property type="molecule type" value="Genomic_DNA"/>
</dbReference>
<dbReference type="Pfam" id="PF01694">
    <property type="entry name" value="Rhomboid"/>
    <property type="match status" value="1"/>
</dbReference>
<name>A0A2T6ZPN9_TUBBO</name>
<feature type="transmembrane region" description="Helical" evidence="8">
    <location>
        <begin position="316"/>
        <end position="332"/>
    </location>
</feature>
<evidence type="ECO:0000256" key="7">
    <source>
        <dbReference type="SAM" id="MobiDB-lite"/>
    </source>
</evidence>
<keyword evidence="6 8" id="KW-0472">Membrane</keyword>
<dbReference type="OrthoDB" id="10260614at2759"/>
<evidence type="ECO:0000256" key="6">
    <source>
        <dbReference type="ARBA" id="ARBA00023136"/>
    </source>
</evidence>
<sequence>MLHLFTRSSTTILLNTSKTTCLQSASPSFGIRILRNQRFKSRFFHRSSFKQFPNRKPPPRSGKLTLEPATNPSENLPSAPQLKLLDRLKAQGQLSQDEAPRDLSHSQRLFAPFIFTLAVCGGSYYFASTWTPPPLDARMFPALPQSVTTVAAIIAANAAVWFAWRIPLPISWRFLNRYFLCAPALPYSVGLLGSVFSHQSLTHLGLNMFALYIFGSTLCDQIGRGNFLGLYFSSGVVASFASLTHNVLRSRFHVYALGASGAVFGVLGAFTYFNPETKLTFIFLPFVALQAKYFMSGVAMLEAFGIVRGWQTIDNVAHLAGLSWGVGMAYWLEQRVKRRRGLEAAMARERASKRWW</sequence>
<feature type="transmembrane region" description="Helical" evidence="8">
    <location>
        <begin position="147"/>
        <end position="166"/>
    </location>
</feature>
<dbReference type="GO" id="GO:0016020">
    <property type="term" value="C:membrane"/>
    <property type="evidence" value="ECO:0007669"/>
    <property type="project" value="UniProtKB-SubCell"/>
</dbReference>
<dbReference type="Gene3D" id="1.20.1540.10">
    <property type="entry name" value="Rhomboid-like"/>
    <property type="match status" value="1"/>
</dbReference>
<feature type="transmembrane region" description="Helical" evidence="8">
    <location>
        <begin position="254"/>
        <end position="273"/>
    </location>
</feature>
<keyword evidence="11" id="KW-1185">Reference proteome</keyword>
<dbReference type="PANTHER" id="PTHR43731:SF14">
    <property type="entry name" value="PRESENILIN-ASSOCIATED RHOMBOID-LIKE PROTEIN, MITOCHONDRIAL"/>
    <property type="match status" value="1"/>
</dbReference>